<evidence type="ECO:0000256" key="1">
    <source>
        <dbReference type="ARBA" id="ARBA00022475"/>
    </source>
</evidence>
<dbReference type="Proteomes" id="UP000277811">
    <property type="component" value="Unassembled WGS sequence"/>
</dbReference>
<evidence type="ECO:0008006" key="9">
    <source>
        <dbReference type="Google" id="ProtNLM"/>
    </source>
</evidence>
<accession>A0A498R3W9</accession>
<evidence type="ECO:0000313" key="8">
    <source>
        <dbReference type="Proteomes" id="UP000277811"/>
    </source>
</evidence>
<dbReference type="AlphaFoldDB" id="A0A498R3W9"/>
<dbReference type="PANTHER" id="PTHR43649">
    <property type="entry name" value="ARABINOSE-BINDING PROTEIN-RELATED"/>
    <property type="match status" value="1"/>
</dbReference>
<dbReference type="Pfam" id="PF01547">
    <property type="entry name" value="SBP_bac_1"/>
    <property type="match status" value="1"/>
</dbReference>
<dbReference type="InterPro" id="IPR050490">
    <property type="entry name" value="Bact_solute-bd_prot1"/>
</dbReference>
<keyword evidence="5" id="KW-0449">Lipoprotein</keyword>
<keyword evidence="2 6" id="KW-0732">Signal</keyword>
<dbReference type="EMBL" id="UPPP01000073">
    <property type="protein sequence ID" value="VBB07366.1"/>
    <property type="molecule type" value="Genomic_DNA"/>
</dbReference>
<feature type="chain" id="PRO_5038467250" description="Bacterial extracellular solute-binding protein" evidence="6">
    <location>
        <begin position="21"/>
        <end position="436"/>
    </location>
</feature>
<protein>
    <recommendedName>
        <fullName evidence="9">Bacterial extracellular solute-binding protein</fullName>
    </recommendedName>
</protein>
<keyword evidence="3" id="KW-0472">Membrane</keyword>
<organism evidence="7 8">
    <name type="scientific">Lucifera butyrica</name>
    <dbReference type="NCBI Taxonomy" id="1351585"/>
    <lineage>
        <taxon>Bacteria</taxon>
        <taxon>Bacillati</taxon>
        <taxon>Bacillota</taxon>
        <taxon>Negativicutes</taxon>
        <taxon>Veillonellales</taxon>
        <taxon>Veillonellaceae</taxon>
        <taxon>Lucifera</taxon>
    </lineage>
</organism>
<dbReference type="PROSITE" id="PS51257">
    <property type="entry name" value="PROKAR_LIPOPROTEIN"/>
    <property type="match status" value="1"/>
</dbReference>
<evidence type="ECO:0000256" key="5">
    <source>
        <dbReference type="ARBA" id="ARBA00023288"/>
    </source>
</evidence>
<dbReference type="RefSeq" id="WP_207857615.1">
    <property type="nucleotide sequence ID" value="NZ_UPPP01000073.1"/>
</dbReference>
<keyword evidence="1" id="KW-1003">Cell membrane</keyword>
<evidence type="ECO:0000256" key="2">
    <source>
        <dbReference type="ARBA" id="ARBA00022729"/>
    </source>
</evidence>
<evidence type="ECO:0000256" key="3">
    <source>
        <dbReference type="ARBA" id="ARBA00023136"/>
    </source>
</evidence>
<gene>
    <name evidence="7" type="ORF">LUCI_2610</name>
</gene>
<keyword evidence="8" id="KW-1185">Reference proteome</keyword>
<evidence type="ECO:0000256" key="4">
    <source>
        <dbReference type="ARBA" id="ARBA00023139"/>
    </source>
</evidence>
<dbReference type="InterPro" id="IPR006059">
    <property type="entry name" value="SBP"/>
</dbReference>
<evidence type="ECO:0000256" key="6">
    <source>
        <dbReference type="SAM" id="SignalP"/>
    </source>
</evidence>
<feature type="signal peptide" evidence="6">
    <location>
        <begin position="1"/>
        <end position="20"/>
    </location>
</feature>
<dbReference type="Gene3D" id="3.40.190.10">
    <property type="entry name" value="Periplasmic binding protein-like II"/>
    <property type="match status" value="1"/>
</dbReference>
<proteinExistence type="predicted"/>
<reference evidence="7 8" key="1">
    <citation type="submission" date="2018-06" db="EMBL/GenBank/DDBJ databases">
        <authorList>
            <person name="Strepis N."/>
        </authorList>
    </citation>
    <scope>NUCLEOTIDE SEQUENCE [LARGE SCALE GENOMIC DNA]</scope>
    <source>
        <strain evidence="7">LUCI</strain>
    </source>
</reference>
<dbReference type="PANTHER" id="PTHR43649:SF33">
    <property type="entry name" value="POLYGALACTURONAN_RHAMNOGALACTURONAN-BINDING PROTEIN YTCQ"/>
    <property type="match status" value="1"/>
</dbReference>
<sequence length="436" mass="48453">MRKSLALLLTVALLATVVLAGCGKGQKNAATKAGEPKATTLTFWTFQELHKQFMDDAVATWNKKHPDKPIVLKTDVYPYDEQHNKLLIALQSGTGAPDLADIEIGKFANFLKGSKPGLVPLNDIVDPVKDKLIMGRIENYAKNGQYYGIDYHVGAEVMYYNKEILDQAGVNVNDIVTWDDYIAAGKKVVEKTGKPMTTIETTEHWSYYPLIVMQGSDFLDKDGNVILDNETNRKTLQMLQDMLYKEKIAVPAPGGYHHSEEYWAWMDKGNAASVWMPMWYMGRFVQYMPDLKGKIVIRPMPVFPGGKKSAGMGGTGTAITTQCKNIELAKQFLAEAKLSKEGSIKTWTILGFDPIRSDAWSDPAMAAPNKYTDYFGTDIFNTLKSVVSDIGSINVGPKFPDAVSLVQKNVCFKVLKERSQTPEQALKEAADDLKAR</sequence>
<keyword evidence="4" id="KW-0564">Palmitate</keyword>
<evidence type="ECO:0000313" key="7">
    <source>
        <dbReference type="EMBL" id="VBB07366.1"/>
    </source>
</evidence>
<dbReference type="SUPFAM" id="SSF53850">
    <property type="entry name" value="Periplasmic binding protein-like II"/>
    <property type="match status" value="1"/>
</dbReference>
<name>A0A498R3W9_9FIRM</name>